<evidence type="ECO:0008006" key="4">
    <source>
        <dbReference type="Google" id="ProtNLM"/>
    </source>
</evidence>
<proteinExistence type="predicted"/>
<gene>
    <name evidence="2" type="ORF">SAMN04489730_4475</name>
</gene>
<dbReference type="Proteomes" id="UP000182740">
    <property type="component" value="Unassembled WGS sequence"/>
</dbReference>
<reference evidence="3" key="1">
    <citation type="submission" date="2016-11" db="EMBL/GenBank/DDBJ databases">
        <authorList>
            <person name="Varghese N."/>
            <person name="Submissions S."/>
        </authorList>
    </citation>
    <scope>NUCLEOTIDE SEQUENCE [LARGE SCALE GENOMIC DNA]</scope>
    <source>
        <strain evidence="3">DSM 44671</strain>
    </source>
</reference>
<organism evidence="2 3">
    <name type="scientific">Amycolatopsis australiensis</name>
    <dbReference type="NCBI Taxonomy" id="546364"/>
    <lineage>
        <taxon>Bacteria</taxon>
        <taxon>Bacillati</taxon>
        <taxon>Actinomycetota</taxon>
        <taxon>Actinomycetes</taxon>
        <taxon>Pseudonocardiales</taxon>
        <taxon>Pseudonocardiaceae</taxon>
        <taxon>Amycolatopsis</taxon>
    </lineage>
</organism>
<feature type="signal peptide" evidence="1">
    <location>
        <begin position="1"/>
        <end position="42"/>
    </location>
</feature>
<dbReference type="AlphaFoldDB" id="A0A1K1S1K4"/>
<keyword evidence="3" id="KW-1185">Reference proteome</keyword>
<dbReference type="OrthoDB" id="3439746at2"/>
<evidence type="ECO:0000256" key="1">
    <source>
        <dbReference type="SAM" id="SignalP"/>
    </source>
</evidence>
<evidence type="ECO:0000313" key="2">
    <source>
        <dbReference type="EMBL" id="SFW78233.1"/>
    </source>
</evidence>
<protein>
    <recommendedName>
        <fullName evidence="4">PKD domain-containing protein</fullName>
    </recommendedName>
</protein>
<name>A0A1K1S1K4_9PSEU</name>
<feature type="chain" id="PRO_5009667832" description="PKD domain-containing protein" evidence="1">
    <location>
        <begin position="43"/>
        <end position="913"/>
    </location>
</feature>
<keyword evidence="1" id="KW-0732">Signal</keyword>
<accession>A0A1K1S1K4</accession>
<sequence>MFRAFFRRPTLPGRRRPRAVALLATTLLLTGTAAVLPPAASGAEPPPLPVKTLSRSSWAFTDAADPFHVKVDAPGDAPVGARLDATGPHVSRSYYTLDLSSLLGKHVVAAALTVPEKRAADCAHRALELWSTAPVTAKSSWAKPPAELTRLATAGTPESGCPADLAALDLTAALAKAVQAGEKTLTLELRVPAAHELDPRYGRWFAADVSLRVTYNTPPGVPANLRTEAPDAACATTAPGVFARVSNFPVTGHYAEVADPDAGQELVAHWEMWSVDDPSVRRDLDWPVTDGKAYAQFDNPGLPPDRTYAWRLRVTDGLDTSAWSPTCYLTPDSVAPEVPDVTSEVYLTDSPWDPRGGIGVPGQFTFTAHGSADVVRYEYRFGDQSGWTSVPAEPLGGPATVTFTPRDSGSFSVAVRSVDRANNYSYERYRSFTVRDIRPYVWSTLYPPYSADPDGNVGVPGVFDLSPGLPDTVSYGYHLEHGPEQTVAADAEGKAHVTLAPAHGGQNVLYVRNTGADGTVSLYREYKFDVDTAPNVTWDGSLQIGSATTFRLTPRLAGTTSYTAWFTGYQDAPIGDPITVPARADGTAAFGWTPPKADSVALRVRSTDAAGTQSEVRYTSLYVDGAAPSVTRTGGADAPGEPGTFTFRSTLKNTAEFVYWPSTDPTHKLTAPARPDGTAEVTWTPTEAGNVWFTAQARNTSGVPSAEGSTSFVVYDSPVVTSADFRSWPYGPMLPGSFRLTTRLAGTVAFEFAVDSYTTTDVPARPDGTADVGYTPSTSGYHTVYVRARAADGKTSGWNYYSFTVTDRPLVSSADYPGGQAGGPGVAGTFTFAPGAPGTTAYVYHVHDDYRGTDEPEQTVPVDAGGKASMSWTPQQGGSYTVTVQGRKDDGSLTEAAYYTFSVAYRAAAPAGD</sequence>
<dbReference type="STRING" id="546364.SAMN04489730_4475"/>
<dbReference type="EMBL" id="FPJG01000006">
    <property type="protein sequence ID" value="SFW78233.1"/>
    <property type="molecule type" value="Genomic_DNA"/>
</dbReference>
<dbReference type="RefSeq" id="WP_072478098.1">
    <property type="nucleotide sequence ID" value="NZ_FPJG01000006.1"/>
</dbReference>
<evidence type="ECO:0000313" key="3">
    <source>
        <dbReference type="Proteomes" id="UP000182740"/>
    </source>
</evidence>